<protein>
    <submittedName>
        <fullName evidence="2">Uncharacterized protein</fullName>
    </submittedName>
</protein>
<feature type="region of interest" description="Disordered" evidence="1">
    <location>
        <begin position="1"/>
        <end position="46"/>
    </location>
</feature>
<dbReference type="EMBL" id="FO117623">
    <property type="protein sequence ID" value="CCG02693.1"/>
    <property type="molecule type" value="Genomic_DNA"/>
</dbReference>
<gene>
    <name evidence="2" type="ordered locus">BLASA_1774</name>
</gene>
<keyword evidence="3" id="KW-1185">Reference proteome</keyword>
<evidence type="ECO:0000313" key="2">
    <source>
        <dbReference type="EMBL" id="CCG02693.1"/>
    </source>
</evidence>
<organism evidence="2 3">
    <name type="scientific">Blastococcus saxobsidens (strain DD2)</name>
    <dbReference type="NCBI Taxonomy" id="1146883"/>
    <lineage>
        <taxon>Bacteria</taxon>
        <taxon>Bacillati</taxon>
        <taxon>Actinomycetota</taxon>
        <taxon>Actinomycetes</taxon>
        <taxon>Geodermatophilales</taxon>
        <taxon>Geodermatophilaceae</taxon>
        <taxon>Blastococcus</taxon>
    </lineage>
</organism>
<dbReference type="KEGG" id="bsd:BLASA_1774"/>
<dbReference type="Proteomes" id="UP000007517">
    <property type="component" value="Chromosome"/>
</dbReference>
<name>H6RP32_BLASD</name>
<reference evidence="3" key="2">
    <citation type="submission" date="2012-02" db="EMBL/GenBank/DDBJ databases">
        <title>Complete genome sequence of Blastococcus saxobsidens strain DD2.</title>
        <authorList>
            <person name="Genoscope."/>
        </authorList>
    </citation>
    <scope>NUCLEOTIDE SEQUENCE [LARGE SCALE GENOMIC DNA]</scope>
    <source>
        <strain evidence="3">DD2</strain>
    </source>
</reference>
<proteinExistence type="predicted"/>
<evidence type="ECO:0000313" key="3">
    <source>
        <dbReference type="Proteomes" id="UP000007517"/>
    </source>
</evidence>
<reference evidence="2 3" key="1">
    <citation type="journal article" date="2012" name="J. Bacteriol.">
        <title>Genome Sequence of Blastococcus saxobsidens DD2, a Stone-Inhabiting Bacterium.</title>
        <authorList>
            <person name="Chouaia B."/>
            <person name="Crotti E."/>
            <person name="Brusetti L."/>
            <person name="Daffonchio D."/>
            <person name="Essoussi I."/>
            <person name="Nouioui I."/>
            <person name="Sbissi I."/>
            <person name="Ghodhbane-Gtari F."/>
            <person name="Gtari M."/>
            <person name="Vacherie B."/>
            <person name="Barbe V."/>
            <person name="Medigue C."/>
            <person name="Gury J."/>
            <person name="Pujic P."/>
            <person name="Normand P."/>
        </authorList>
    </citation>
    <scope>NUCLEOTIDE SEQUENCE [LARGE SCALE GENOMIC DNA]</scope>
    <source>
        <strain evidence="2 3">DD2</strain>
    </source>
</reference>
<dbReference type="HOGENOM" id="CLU_3180828_0_0_11"/>
<accession>H6RP32</accession>
<dbReference type="RefSeq" id="WP_014375583.1">
    <property type="nucleotide sequence ID" value="NC_016943.1"/>
</dbReference>
<evidence type="ECO:0000256" key="1">
    <source>
        <dbReference type="SAM" id="MobiDB-lite"/>
    </source>
</evidence>
<sequence>MTAAAGRILSHLDEAQSTENALGDWETAPLAGPVPPPEGARVLATA</sequence>
<dbReference type="AlphaFoldDB" id="H6RP32"/>